<dbReference type="SUPFAM" id="SSF140931">
    <property type="entry name" value="Fic-like"/>
    <property type="match status" value="1"/>
</dbReference>
<dbReference type="EMBL" id="JAQGDS010000010">
    <property type="protein sequence ID" value="KAJ6257619.1"/>
    <property type="molecule type" value="Genomic_DNA"/>
</dbReference>
<keyword evidence="2" id="KW-0547">Nucleotide-binding</keyword>
<dbReference type="Pfam" id="PF02661">
    <property type="entry name" value="Fic"/>
    <property type="match status" value="1"/>
</dbReference>
<name>A0AAD6NGR1_DREDA</name>
<organism evidence="6 7">
    <name type="scientific">Drechslerella dactyloides</name>
    <name type="common">Nematode-trapping fungus</name>
    <name type="synonym">Arthrobotrys dactyloides</name>
    <dbReference type="NCBI Taxonomy" id="74499"/>
    <lineage>
        <taxon>Eukaryota</taxon>
        <taxon>Fungi</taxon>
        <taxon>Dikarya</taxon>
        <taxon>Ascomycota</taxon>
        <taxon>Pezizomycotina</taxon>
        <taxon>Orbiliomycetes</taxon>
        <taxon>Orbiliales</taxon>
        <taxon>Orbiliaceae</taxon>
        <taxon>Drechslerella</taxon>
    </lineage>
</organism>
<dbReference type="GO" id="GO:0005524">
    <property type="term" value="F:ATP binding"/>
    <property type="evidence" value="ECO:0007669"/>
    <property type="project" value="UniProtKB-KW"/>
</dbReference>
<feature type="domain" description="Fido" evidence="5">
    <location>
        <begin position="153"/>
        <end position="306"/>
    </location>
</feature>
<reference evidence="6" key="1">
    <citation type="submission" date="2023-01" db="EMBL/GenBank/DDBJ databases">
        <title>The chitinases involved in constricting ring structure development in the nematode-trapping fungus Drechslerella dactyloides.</title>
        <authorList>
            <person name="Wang R."/>
            <person name="Zhang L."/>
            <person name="Tang P."/>
            <person name="Li S."/>
            <person name="Liang L."/>
        </authorList>
    </citation>
    <scope>NUCLEOTIDE SEQUENCE</scope>
    <source>
        <strain evidence="6">YMF1.00031</strain>
    </source>
</reference>
<dbReference type="InterPro" id="IPR003812">
    <property type="entry name" value="Fido"/>
</dbReference>
<evidence type="ECO:0000256" key="1">
    <source>
        <dbReference type="PIRSR" id="PIRSR640198-1"/>
    </source>
</evidence>
<evidence type="ECO:0000256" key="2">
    <source>
        <dbReference type="PIRSR" id="PIRSR640198-2"/>
    </source>
</evidence>
<evidence type="ECO:0000256" key="4">
    <source>
        <dbReference type="SAM" id="MobiDB-lite"/>
    </source>
</evidence>
<dbReference type="InterPro" id="IPR036597">
    <property type="entry name" value="Fido-like_dom_sf"/>
</dbReference>
<sequence length="375" mass="42232">MTSLSYTKQSLWQLFDITKTNNEARLLEADLWAYRIPKWYTIQAGSLKAIPNSLRESAELLVGLKDTTEEAAFEEAFANFIYSSNAIEQVGLDKSQTWKLVREVLGGYKTDSDEEWMATKSKVCKDSMTRREVVQHVHAFIFLKSYLGRHGNLSKEGLLECHKILTDGIPSEDGDSDYQGVYRQCEMSVGDPLKNRYGEEKKVAVGADVASLMRVWIEDFNQALASTHDPIAAGSNLKIRFLDVHPFLDGNGRLSRMLFNALVTAYLPHTIVTFSENKRERIKYLQSVREALRTNSPGIFAFFALKRASKASLKRLQSAEAKLKRQDGGESCGANEDSYEKAGSNIEEENSPSEEKAFNAVYTLRQLKAKLSLVK</sequence>
<gene>
    <name evidence="6" type="ORF">Dda_7406</name>
</gene>
<dbReference type="PANTHER" id="PTHR13504:SF38">
    <property type="entry name" value="FIDO DOMAIN-CONTAINING PROTEIN"/>
    <property type="match status" value="1"/>
</dbReference>
<evidence type="ECO:0000313" key="6">
    <source>
        <dbReference type="EMBL" id="KAJ6257619.1"/>
    </source>
</evidence>
<dbReference type="Proteomes" id="UP001221413">
    <property type="component" value="Unassembled WGS sequence"/>
</dbReference>
<feature type="region of interest" description="Disordered" evidence="4">
    <location>
        <begin position="324"/>
        <end position="354"/>
    </location>
</feature>
<keyword evidence="7" id="KW-1185">Reference proteome</keyword>
<comment type="caution">
    <text evidence="6">The sequence shown here is derived from an EMBL/GenBank/DDBJ whole genome shotgun (WGS) entry which is preliminary data.</text>
</comment>
<evidence type="ECO:0000313" key="7">
    <source>
        <dbReference type="Proteomes" id="UP001221413"/>
    </source>
</evidence>
<evidence type="ECO:0000256" key="3">
    <source>
        <dbReference type="PIRSR" id="PIRSR640198-3"/>
    </source>
</evidence>
<evidence type="ECO:0000259" key="5">
    <source>
        <dbReference type="PROSITE" id="PS51459"/>
    </source>
</evidence>
<keyword evidence="2" id="KW-0067">ATP-binding</keyword>
<feature type="site" description="Important for autoinhibition of adenylyltransferase activity" evidence="3">
    <location>
        <position position="88"/>
    </location>
</feature>
<dbReference type="AlphaFoldDB" id="A0AAD6NGR1"/>
<proteinExistence type="predicted"/>
<dbReference type="Gene3D" id="1.10.3290.10">
    <property type="entry name" value="Fido-like domain"/>
    <property type="match status" value="1"/>
</dbReference>
<feature type="binding site" evidence="2">
    <location>
        <begin position="249"/>
        <end position="256"/>
    </location>
    <ligand>
        <name>ATP</name>
        <dbReference type="ChEBI" id="CHEBI:30616"/>
    </ligand>
</feature>
<feature type="active site" evidence="1">
    <location>
        <position position="245"/>
    </location>
</feature>
<accession>A0AAD6NGR1</accession>
<protein>
    <recommendedName>
        <fullName evidence="5">Fido domain-containing protein</fullName>
    </recommendedName>
</protein>
<dbReference type="PROSITE" id="PS51459">
    <property type="entry name" value="FIDO"/>
    <property type="match status" value="1"/>
</dbReference>
<dbReference type="InterPro" id="IPR040198">
    <property type="entry name" value="Fido_containing"/>
</dbReference>
<dbReference type="PANTHER" id="PTHR13504">
    <property type="entry name" value="FIDO DOMAIN-CONTAINING PROTEIN DDB_G0283145"/>
    <property type="match status" value="1"/>
</dbReference>